<accession>A0ABU2X0W1</accession>
<feature type="domain" description="N-acetylmuramoyl-L-alanine amidase" evidence="1">
    <location>
        <begin position="42"/>
        <end position="184"/>
    </location>
</feature>
<gene>
    <name evidence="2" type="ORF">RM555_22720</name>
</gene>
<name>A0ABU2X0W1_9ACTN</name>
<dbReference type="RefSeq" id="WP_311413639.1">
    <property type="nucleotide sequence ID" value="NZ_JAVRFL010000030.1"/>
</dbReference>
<reference evidence="2" key="1">
    <citation type="submission" date="2023-09" db="EMBL/GenBank/DDBJ databases">
        <title>30 novel species of actinomycetes from the DSMZ collection.</title>
        <authorList>
            <person name="Nouioui I."/>
        </authorList>
    </citation>
    <scope>NUCLEOTIDE SEQUENCE</scope>
    <source>
        <strain evidence="2">DSM 115977</strain>
    </source>
</reference>
<dbReference type="Proteomes" id="UP001180973">
    <property type="component" value="Unassembled WGS sequence"/>
</dbReference>
<dbReference type="InterPro" id="IPR036505">
    <property type="entry name" value="Amidase/PGRP_sf"/>
</dbReference>
<evidence type="ECO:0000259" key="1">
    <source>
        <dbReference type="SMART" id="SM00644"/>
    </source>
</evidence>
<dbReference type="SMART" id="SM00644">
    <property type="entry name" value="Ami_2"/>
    <property type="match status" value="1"/>
</dbReference>
<dbReference type="SUPFAM" id="SSF55846">
    <property type="entry name" value="N-acetylmuramoyl-L-alanine amidase-like"/>
    <property type="match status" value="1"/>
</dbReference>
<evidence type="ECO:0000313" key="3">
    <source>
        <dbReference type="Proteomes" id="UP001180973"/>
    </source>
</evidence>
<evidence type="ECO:0000313" key="2">
    <source>
        <dbReference type="EMBL" id="MDT0531809.1"/>
    </source>
</evidence>
<keyword evidence="3" id="KW-1185">Reference proteome</keyword>
<dbReference type="Gene3D" id="3.40.80.10">
    <property type="entry name" value="Peptidoglycan recognition protein-like"/>
    <property type="match status" value="1"/>
</dbReference>
<dbReference type="EMBL" id="JAVRFL010000030">
    <property type="protein sequence ID" value="MDT0531809.1"/>
    <property type="molecule type" value="Genomic_DNA"/>
</dbReference>
<organism evidence="2 3">
    <name type="scientific">Micromonospora reichwaldensis</name>
    <dbReference type="NCBI Taxonomy" id="3075516"/>
    <lineage>
        <taxon>Bacteria</taxon>
        <taxon>Bacillati</taxon>
        <taxon>Actinomycetota</taxon>
        <taxon>Actinomycetes</taxon>
        <taxon>Micromonosporales</taxon>
        <taxon>Micromonosporaceae</taxon>
        <taxon>Micromonospora</taxon>
    </lineage>
</organism>
<sequence>MDDFPPAFPRPSSPPDGGLMATIPWLADVLRAAGVTVVEHGNWLGRVSGSSFAPIGVLWHHTAATSSAGNPHPALNICVNGRSDLPGPLCQALVDYHGVFHVISGGRANHAGVSRGSGPIPAGDGNTLMVGWEIDYNGVSQAMTGAQYSASVLATAAVLRRLGRDASHARGHRETSTSGKIDPSFIDLASMRADVARQLAGNPPLDLTENDMKLIQSPGRGIALVGPGYFRQLRNDEEVHAAVALAGNPLVGNDRQFDLWRSIAYDGQVKAPS</sequence>
<comment type="caution">
    <text evidence="2">The sequence shown here is derived from an EMBL/GenBank/DDBJ whole genome shotgun (WGS) entry which is preliminary data.</text>
</comment>
<dbReference type="InterPro" id="IPR002502">
    <property type="entry name" value="Amidase_domain"/>
</dbReference>
<dbReference type="Pfam" id="PF01510">
    <property type="entry name" value="Amidase_2"/>
    <property type="match status" value="1"/>
</dbReference>
<protein>
    <submittedName>
        <fullName evidence="2">N-acetylmuramoyl-L-alanine amidase</fullName>
    </submittedName>
</protein>
<proteinExistence type="predicted"/>